<dbReference type="PROSITE" id="PS50011">
    <property type="entry name" value="PROTEIN_KINASE_DOM"/>
    <property type="match status" value="1"/>
</dbReference>
<evidence type="ECO:0000259" key="1">
    <source>
        <dbReference type="PROSITE" id="PS50011"/>
    </source>
</evidence>
<dbReference type="Gene3D" id="1.10.510.10">
    <property type="entry name" value="Transferase(Phosphotransferase) domain 1"/>
    <property type="match status" value="1"/>
</dbReference>
<proteinExistence type="predicted"/>
<feature type="domain" description="Protein kinase" evidence="1">
    <location>
        <begin position="1"/>
        <end position="171"/>
    </location>
</feature>
<keyword evidence="3" id="KW-1185">Reference proteome</keyword>
<evidence type="ECO:0000313" key="2">
    <source>
        <dbReference type="EMBL" id="KAK0611776.1"/>
    </source>
</evidence>
<dbReference type="GO" id="GO:0005524">
    <property type="term" value="F:ATP binding"/>
    <property type="evidence" value="ECO:0007669"/>
    <property type="project" value="InterPro"/>
</dbReference>
<name>A0AA39T1U8_9PEZI</name>
<dbReference type="SUPFAM" id="SSF56112">
    <property type="entry name" value="Protein kinase-like (PK-like)"/>
    <property type="match status" value="1"/>
</dbReference>
<protein>
    <recommendedName>
        <fullName evidence="1">Protein kinase domain-containing protein</fullName>
    </recommendedName>
</protein>
<reference evidence="2" key="1">
    <citation type="submission" date="2023-06" db="EMBL/GenBank/DDBJ databases">
        <title>Genome-scale phylogeny and comparative genomics of the fungal order Sordariales.</title>
        <authorList>
            <consortium name="Lawrence Berkeley National Laboratory"/>
            <person name="Hensen N."/>
            <person name="Bonometti L."/>
            <person name="Westerberg I."/>
            <person name="Brannstrom I.O."/>
            <person name="Guillou S."/>
            <person name="Cros-Aarteil S."/>
            <person name="Calhoun S."/>
            <person name="Haridas S."/>
            <person name="Kuo A."/>
            <person name="Mondo S."/>
            <person name="Pangilinan J."/>
            <person name="Riley R."/>
            <person name="Labutti K."/>
            <person name="Andreopoulos B."/>
            <person name="Lipzen A."/>
            <person name="Chen C."/>
            <person name="Yanf M."/>
            <person name="Daum C."/>
            <person name="Ng V."/>
            <person name="Clum A."/>
            <person name="Steindorff A."/>
            <person name="Ohm R."/>
            <person name="Martin F."/>
            <person name="Silar P."/>
            <person name="Natvig D."/>
            <person name="Lalanne C."/>
            <person name="Gautier V."/>
            <person name="Ament-Velasquez S.L."/>
            <person name="Kruys A."/>
            <person name="Hutchinson M.I."/>
            <person name="Powell A.J."/>
            <person name="Barry K."/>
            <person name="Miller A.N."/>
            <person name="Grigoriev I.V."/>
            <person name="Debuchy R."/>
            <person name="Gladieux P."/>
            <person name="Thoren M.H."/>
            <person name="Johannesson H."/>
        </authorList>
    </citation>
    <scope>NUCLEOTIDE SEQUENCE</scope>
    <source>
        <strain evidence="2">CBS 606.72</strain>
    </source>
</reference>
<dbReference type="AlphaFoldDB" id="A0AA39T1U8"/>
<comment type="caution">
    <text evidence="2">The sequence shown here is derived from an EMBL/GenBank/DDBJ whole genome shotgun (WGS) entry which is preliminary data.</text>
</comment>
<accession>A0AA39T1U8</accession>
<gene>
    <name evidence="2" type="ORF">B0T14DRAFT_531019</name>
</gene>
<dbReference type="InterPro" id="IPR000719">
    <property type="entry name" value="Prot_kinase_dom"/>
</dbReference>
<dbReference type="InterPro" id="IPR011009">
    <property type="entry name" value="Kinase-like_dom_sf"/>
</dbReference>
<dbReference type="GO" id="GO:0004672">
    <property type="term" value="F:protein kinase activity"/>
    <property type="evidence" value="ECO:0007669"/>
    <property type="project" value="InterPro"/>
</dbReference>
<organism evidence="2 3">
    <name type="scientific">Immersiella caudata</name>
    <dbReference type="NCBI Taxonomy" id="314043"/>
    <lineage>
        <taxon>Eukaryota</taxon>
        <taxon>Fungi</taxon>
        <taxon>Dikarya</taxon>
        <taxon>Ascomycota</taxon>
        <taxon>Pezizomycotina</taxon>
        <taxon>Sordariomycetes</taxon>
        <taxon>Sordariomycetidae</taxon>
        <taxon>Sordariales</taxon>
        <taxon>Lasiosphaeriaceae</taxon>
        <taxon>Immersiella</taxon>
    </lineage>
</organism>
<dbReference type="EMBL" id="JAULSU010000007">
    <property type="protein sequence ID" value="KAK0611776.1"/>
    <property type="molecule type" value="Genomic_DNA"/>
</dbReference>
<evidence type="ECO:0000313" key="3">
    <source>
        <dbReference type="Proteomes" id="UP001175000"/>
    </source>
</evidence>
<sequence>MCPKGLVRSTSLTLSHQGRRLLAELVADTDHLVDEKLGVIQLSDFGLSSFHSTRSVENHHVAGDFLNYAAPETDFLLTHSPAADVWHLGCLFMDFATWLLEGPDGYERFVDERVTRGLRGERPRFATFTTGGGSPPRTVVEVNPMVLKQATRLSKHDRSTAFTRELCHIAVNYMLVMRDTNQKQKPVVYCRGSQLAAADRLTSCQAAEILKGMVDQGNEYFMPSTAPVTPFESHKWKRPTLEHQYSLQQLQQISKKVRSGLLPKEAGLKKPGKIVTEK</sequence>
<dbReference type="Proteomes" id="UP001175000">
    <property type="component" value="Unassembled WGS sequence"/>
</dbReference>